<dbReference type="InterPro" id="IPR001342">
    <property type="entry name" value="HDH_cat"/>
</dbReference>
<dbReference type="Proteomes" id="UP001530400">
    <property type="component" value="Unassembled WGS sequence"/>
</dbReference>
<dbReference type="PANTHER" id="PTHR43331">
    <property type="entry name" value="HOMOSERINE DEHYDROGENASE"/>
    <property type="match status" value="1"/>
</dbReference>
<evidence type="ECO:0000256" key="3">
    <source>
        <dbReference type="ARBA" id="ARBA00023002"/>
    </source>
</evidence>
<reference evidence="5 6" key="1">
    <citation type="submission" date="2024-10" db="EMBL/GenBank/DDBJ databases">
        <title>Updated reference genomes for cyclostephanoid diatoms.</title>
        <authorList>
            <person name="Roberts W.R."/>
            <person name="Alverson A.J."/>
        </authorList>
    </citation>
    <scope>NUCLEOTIDE SEQUENCE [LARGE SCALE GENOMIC DNA]</scope>
    <source>
        <strain evidence="5 6">AJA010-31</strain>
    </source>
</reference>
<dbReference type="AlphaFoldDB" id="A0ABD3QW20"/>
<evidence type="ECO:0000313" key="6">
    <source>
        <dbReference type="Proteomes" id="UP001530400"/>
    </source>
</evidence>
<name>A0ABD3QW20_9STRA</name>
<feature type="domain" description="Homoserine dehydrogenase catalytic" evidence="4">
    <location>
        <begin position="209"/>
        <end position="402"/>
    </location>
</feature>
<accession>A0ABD3QW20</accession>
<comment type="similarity">
    <text evidence="1">Belongs to the homoserine dehydrogenase family.</text>
</comment>
<evidence type="ECO:0000256" key="1">
    <source>
        <dbReference type="ARBA" id="ARBA00006753"/>
    </source>
</evidence>
<sequence>MEEIRIVLLGFGSANRALVEMLCSKSELLGRQRSLRINRSGKSQLIPWRVVSIVTGRHGAVCIPTETDLIYEVNLQKALKVYESGRMLDDSLIVDQDGACILSKSDYRESAHHATGVQTIELLRTLAASNSANVVIEAIPSNPRNGEGEPAVSFIRAALLAGLHVVSANKGPLAQQLSKHEEVYWNLQHIAAQSNVQYLHESAVMDGVPIFSLWQRTLPNASVTKIRGCLNSTTTMILTEMEGPNGHTFDEALHKAKEMGIVEKDESLDIDGYDAAVKLRALLVVFSNSSEGCQILVPSIDDIHRDSIRNITREDIQRAYNDDRKKYRLVATAELMNVPESNTQEWKASIQLEQIVRTDPIYNLSGTSSSVQFHTDVLGPITMTSTDPTLVDTAYGLFSDIIRVVSSC</sequence>
<dbReference type="InterPro" id="IPR036291">
    <property type="entry name" value="NAD(P)-bd_dom_sf"/>
</dbReference>
<evidence type="ECO:0000256" key="2">
    <source>
        <dbReference type="ARBA" id="ARBA00013213"/>
    </source>
</evidence>
<dbReference type="EC" id="1.1.1.3" evidence="2"/>
<evidence type="ECO:0000259" key="4">
    <source>
        <dbReference type="Pfam" id="PF00742"/>
    </source>
</evidence>
<gene>
    <name evidence="5" type="ORF">ACHAWO_001505</name>
</gene>
<comment type="caution">
    <text evidence="5">The sequence shown here is derived from an EMBL/GenBank/DDBJ whole genome shotgun (WGS) entry which is preliminary data.</text>
</comment>
<organism evidence="5 6">
    <name type="scientific">Cyclotella atomus</name>
    <dbReference type="NCBI Taxonomy" id="382360"/>
    <lineage>
        <taxon>Eukaryota</taxon>
        <taxon>Sar</taxon>
        <taxon>Stramenopiles</taxon>
        <taxon>Ochrophyta</taxon>
        <taxon>Bacillariophyta</taxon>
        <taxon>Coscinodiscophyceae</taxon>
        <taxon>Thalassiosirophycidae</taxon>
        <taxon>Stephanodiscales</taxon>
        <taxon>Stephanodiscaceae</taxon>
        <taxon>Cyclotella</taxon>
    </lineage>
</organism>
<protein>
    <recommendedName>
        <fullName evidence="2">homoserine dehydrogenase</fullName>
        <ecNumber evidence="2">1.1.1.3</ecNumber>
    </recommendedName>
</protein>
<dbReference type="GO" id="GO:0004412">
    <property type="term" value="F:homoserine dehydrogenase activity"/>
    <property type="evidence" value="ECO:0007669"/>
    <property type="project" value="UniProtKB-EC"/>
</dbReference>
<keyword evidence="6" id="KW-1185">Reference proteome</keyword>
<dbReference type="EMBL" id="JALLPJ020000057">
    <property type="protein sequence ID" value="KAL3804001.1"/>
    <property type="molecule type" value="Genomic_DNA"/>
</dbReference>
<dbReference type="SUPFAM" id="SSF51735">
    <property type="entry name" value="NAD(P)-binding Rossmann-fold domains"/>
    <property type="match status" value="1"/>
</dbReference>
<dbReference type="Gene3D" id="3.40.50.720">
    <property type="entry name" value="NAD(P)-binding Rossmann-like Domain"/>
    <property type="match status" value="1"/>
</dbReference>
<dbReference type="PANTHER" id="PTHR43331:SF1">
    <property type="entry name" value="HOMOSERINE DEHYDROGENASE"/>
    <property type="match status" value="1"/>
</dbReference>
<proteinExistence type="inferred from homology"/>
<dbReference type="Pfam" id="PF00742">
    <property type="entry name" value="Homoserine_dh"/>
    <property type="match status" value="1"/>
</dbReference>
<dbReference type="SUPFAM" id="SSF55347">
    <property type="entry name" value="Glyceraldehyde-3-phosphate dehydrogenase-like, C-terminal domain"/>
    <property type="match status" value="1"/>
</dbReference>
<dbReference type="Gene3D" id="3.30.360.10">
    <property type="entry name" value="Dihydrodipicolinate Reductase, domain 2"/>
    <property type="match status" value="1"/>
</dbReference>
<evidence type="ECO:0000313" key="5">
    <source>
        <dbReference type="EMBL" id="KAL3804001.1"/>
    </source>
</evidence>
<keyword evidence="3" id="KW-0560">Oxidoreductase</keyword>